<name>A0A6G0J4M8_LARCR</name>
<evidence type="ECO:0000256" key="1">
    <source>
        <dbReference type="SAM" id="MobiDB-lite"/>
    </source>
</evidence>
<keyword evidence="3" id="KW-1185">Reference proteome</keyword>
<dbReference type="EMBL" id="REGW02000003">
    <property type="protein sequence ID" value="KAE8298554.1"/>
    <property type="molecule type" value="Genomic_DNA"/>
</dbReference>
<feature type="compositionally biased region" description="Polar residues" evidence="1">
    <location>
        <begin position="125"/>
        <end position="137"/>
    </location>
</feature>
<feature type="region of interest" description="Disordered" evidence="1">
    <location>
        <begin position="198"/>
        <end position="223"/>
    </location>
</feature>
<organism evidence="2 3">
    <name type="scientific">Larimichthys crocea</name>
    <name type="common">Large yellow croaker</name>
    <name type="synonym">Pseudosciaena crocea</name>
    <dbReference type="NCBI Taxonomy" id="215358"/>
    <lineage>
        <taxon>Eukaryota</taxon>
        <taxon>Metazoa</taxon>
        <taxon>Chordata</taxon>
        <taxon>Craniata</taxon>
        <taxon>Vertebrata</taxon>
        <taxon>Euteleostomi</taxon>
        <taxon>Actinopterygii</taxon>
        <taxon>Neopterygii</taxon>
        <taxon>Teleostei</taxon>
        <taxon>Neoteleostei</taxon>
        <taxon>Acanthomorphata</taxon>
        <taxon>Eupercaria</taxon>
        <taxon>Sciaenidae</taxon>
        <taxon>Larimichthys</taxon>
    </lineage>
</organism>
<feature type="compositionally biased region" description="Basic and acidic residues" evidence="1">
    <location>
        <begin position="8"/>
        <end position="32"/>
    </location>
</feature>
<comment type="caution">
    <text evidence="2">The sequence shown here is derived from an EMBL/GenBank/DDBJ whole genome shotgun (WGS) entry which is preliminary data.</text>
</comment>
<proteinExistence type="predicted"/>
<reference evidence="2 3" key="1">
    <citation type="submission" date="2019-07" db="EMBL/GenBank/DDBJ databases">
        <title>Chromosome genome assembly for large yellow croaker.</title>
        <authorList>
            <person name="Xiao S."/>
        </authorList>
    </citation>
    <scope>NUCLEOTIDE SEQUENCE [LARGE SCALE GENOMIC DNA]</scope>
    <source>
        <strain evidence="2">JMULYC20181020</strain>
        <tissue evidence="2">Muscle</tissue>
    </source>
</reference>
<feature type="region of interest" description="Disordered" evidence="1">
    <location>
        <begin position="117"/>
        <end position="156"/>
    </location>
</feature>
<evidence type="ECO:0000313" key="2">
    <source>
        <dbReference type="EMBL" id="KAE8298554.1"/>
    </source>
</evidence>
<feature type="compositionally biased region" description="Basic and acidic residues" evidence="1">
    <location>
        <begin position="47"/>
        <end position="61"/>
    </location>
</feature>
<feature type="region of interest" description="Disordered" evidence="1">
    <location>
        <begin position="1"/>
        <end position="32"/>
    </location>
</feature>
<protein>
    <submittedName>
        <fullName evidence="2">Msx2-interacting protein SMART/HDAC1-associated repressor protein SPEN-like protein</fullName>
    </submittedName>
</protein>
<feature type="region of interest" description="Disordered" evidence="1">
    <location>
        <begin position="47"/>
        <end position="80"/>
    </location>
</feature>
<feature type="compositionally biased region" description="Polar residues" evidence="1">
    <location>
        <begin position="62"/>
        <end position="72"/>
    </location>
</feature>
<sequence length="259" mass="29057">MKKKKIRIGSEDKLDDRKEEPKPEEQERRELFASRFLHSPVFELDSRRLQHLERKHEEPEHTQNQQSGQQGTVDGELDSGPVVLFQSRFLELTRQQQQKNKTQQLQEVKGDAMLVDENKVEKSPAQEQQALQTTESVTEPEIKPISPAEDPISEPRLTPTAVAQSVVKNLPPPEEKCVALNPAPDPYSTVSFIKEEVKEEAKENEPVVPVHHPPTEASSDSETATLAAAEQSYLVDGCKLSPSEGKLDIDMEDVKPPSS</sequence>
<evidence type="ECO:0000313" key="3">
    <source>
        <dbReference type="Proteomes" id="UP000424527"/>
    </source>
</evidence>
<gene>
    <name evidence="2" type="ORF">D5F01_LYC03056</name>
</gene>
<dbReference type="Proteomes" id="UP000424527">
    <property type="component" value="Unassembled WGS sequence"/>
</dbReference>
<dbReference type="AlphaFoldDB" id="A0A6G0J4M8"/>
<accession>A0A6G0J4M8</accession>